<protein>
    <submittedName>
        <fullName evidence="2">Uncharacterized protein</fullName>
    </submittedName>
</protein>
<evidence type="ECO:0007829" key="4">
    <source>
        <dbReference type="PDB" id="9E78"/>
    </source>
</evidence>
<dbReference type="Proteomes" id="UP000419144">
    <property type="component" value="Unassembled WGS sequence"/>
</dbReference>
<feature type="region of interest" description="Disordered" evidence="1">
    <location>
        <begin position="356"/>
        <end position="376"/>
    </location>
</feature>
<dbReference type="EMBL" id="BLBS01000013">
    <property type="protein sequence ID" value="GET86685.1"/>
    <property type="molecule type" value="Genomic_DNA"/>
</dbReference>
<dbReference type="PDB" id="9E78">
    <property type="method" value="EM"/>
    <property type="resolution" value="2.90 A"/>
    <property type="chains" value="3Z/3a/4Y=1-443"/>
</dbReference>
<dbReference type="VEuPathDB" id="TriTrypDB:LtaPh_1107500"/>
<dbReference type="AlphaFoldDB" id="A0A640KC26"/>
<organism evidence="2 3">
    <name type="scientific">Leishmania tarentolae</name>
    <name type="common">Sauroleishmania tarentolae</name>
    <dbReference type="NCBI Taxonomy" id="5689"/>
    <lineage>
        <taxon>Eukaryota</taxon>
        <taxon>Discoba</taxon>
        <taxon>Euglenozoa</taxon>
        <taxon>Kinetoplastea</taxon>
        <taxon>Metakinetoplastina</taxon>
        <taxon>Trypanosomatida</taxon>
        <taxon>Trypanosomatidae</taxon>
        <taxon>Leishmaniinae</taxon>
        <taxon>Leishmania</taxon>
        <taxon>lizard Leishmania</taxon>
    </lineage>
</organism>
<comment type="caution">
    <text evidence="2">The sequence shown here is derived from an EMBL/GenBank/DDBJ whole genome shotgun (WGS) entry which is preliminary data.</text>
</comment>
<dbReference type="EMDB" id="EMD-47661"/>
<name>A0A640KC26_LEITA</name>
<keyword evidence="3" id="KW-1185">Reference proteome</keyword>
<evidence type="ECO:0000313" key="3">
    <source>
        <dbReference type="Proteomes" id="UP000419144"/>
    </source>
</evidence>
<reference evidence="2" key="1">
    <citation type="submission" date="2019-11" db="EMBL/GenBank/DDBJ databases">
        <title>Leishmania tarentolae CDS.</title>
        <authorList>
            <person name="Goto Y."/>
            <person name="Yamagishi J."/>
        </authorList>
    </citation>
    <scope>NUCLEOTIDE SEQUENCE [LARGE SCALE GENOMIC DNA]</scope>
    <source>
        <strain evidence="2">Parrot Tar II</strain>
    </source>
</reference>
<evidence type="ECO:0000313" key="2">
    <source>
        <dbReference type="EMBL" id="GET86685.1"/>
    </source>
</evidence>
<reference evidence="4" key="2">
    <citation type="journal article" date="2025" name="Science">
        <title>Evolutionary adaptations of doublet microtubules in trypanosomatid parasites.</title>
        <authorList>
            <person name="Doran M.H."/>
            <person name="Niu Q."/>
            <person name="Zeng J."/>
            <person name="Beneke T."/>
            <person name="Smith J."/>
            <person name="Ren P."/>
            <person name="Fochler S."/>
            <person name="Coscia A."/>
            <person name="Hoog J.L."/>
            <person name="Meleppattu S."/>
            <person name="Lishko P.V."/>
            <person name="Wheeler R.J."/>
            <person name="Gluenz E."/>
            <person name="Zhang R."/>
            <person name="Brown A."/>
        </authorList>
    </citation>
    <scope>STRUCTURE BY ELECTRON MICROSCOPY (2.90 ANGSTROMS)</scope>
</reference>
<evidence type="ECO:0000256" key="1">
    <source>
        <dbReference type="SAM" id="MobiDB-lite"/>
    </source>
</evidence>
<sequence>MTSPRHDALGMECVLPPHGPANMMSTYMTRYDYDYNRDPGLTGSDDGNGNGFEQSISGEVRNRPIFAYGVDTGDRDDRTIYQVDYTPKDRSVKNMAGLAAALTGPAASTAAQGIGDMDNSTAYQHHWYRPAVSSHIVLADGSHPHTVYQDDYQAPRHVAGGTMKDPVCYAGAAAAAYNADLLKPHGVIEDDGADLAPKITSTESLLPRKRASGNAAWTPIFENTADHRHTWNDCVPGDGVVGTYTCTSWDYGDTSKAHPSQLPVSLARSLTAQNLDATANPDKAALLRRLAGKHYFSTTLRGPSRGAPLDTNDRTNPQFLSRMEQKQCSVSRRLEKEHYVTMSIYKSDFIDQGLLPELPGNPGGPADPHDTHTSPLATAGEMMAGQLTNRTRELGLLRNAHGTLKAGEAPAASRVGTGVVSAMRSMEKTASIDKADPHRHKLR</sequence>
<keyword evidence="4" id="KW-0002">3D-structure</keyword>
<accession>A0A640KC26</accession>
<dbReference type="OrthoDB" id="245275at2759"/>
<proteinExistence type="evidence at protein level"/>
<gene>
    <name evidence="2" type="ORF">LtaPh_1107500</name>
</gene>